<gene>
    <name evidence="1" type="ORF">ADK38_42630</name>
</gene>
<accession>A0ABR5IT86</accession>
<dbReference type="Proteomes" id="UP000037020">
    <property type="component" value="Unassembled WGS sequence"/>
</dbReference>
<protein>
    <recommendedName>
        <fullName evidence="3">Mini-circle protein</fullName>
    </recommendedName>
</protein>
<sequence>MLESWLEFQRETLAVKCAGLDDRQVRLAAVEPSAMTLLGLVQHMTVVERKWFQEVLAGREVSYDEAIGDGFTLVAERGIEAALADWRAEVQRSREAAAEGSLDDSGALNEQFAKIIGESSVSLRWILVHMIEEYARHNGHADLIRERIDGVTGV</sequence>
<name>A0ABR5IT86_9ACTN</name>
<reference evidence="1 2" key="1">
    <citation type="submission" date="2015-07" db="EMBL/GenBank/DDBJ databases">
        <authorList>
            <person name="Ju K.-S."/>
            <person name="Doroghazi J.R."/>
            <person name="Metcalf W.W."/>
        </authorList>
    </citation>
    <scope>NUCLEOTIDE SEQUENCE [LARGE SCALE GENOMIC DNA]</scope>
    <source>
        <strain evidence="1 2">NRRL B-3589</strain>
    </source>
</reference>
<comment type="caution">
    <text evidence="1">The sequence shown here is derived from an EMBL/GenBank/DDBJ whole genome shotgun (WGS) entry which is preliminary data.</text>
</comment>
<dbReference type="Pfam" id="PF04978">
    <property type="entry name" value="MST"/>
    <property type="match status" value="1"/>
</dbReference>
<proteinExistence type="predicted"/>
<dbReference type="InterPro" id="IPR007061">
    <property type="entry name" value="MST-like"/>
</dbReference>
<keyword evidence="2" id="KW-1185">Reference proteome</keyword>
<evidence type="ECO:0000313" key="2">
    <source>
        <dbReference type="Proteomes" id="UP000037020"/>
    </source>
</evidence>
<dbReference type="SUPFAM" id="SSF109854">
    <property type="entry name" value="DinB/YfiT-like putative metalloenzymes"/>
    <property type="match status" value="1"/>
</dbReference>
<dbReference type="Gene3D" id="1.20.120.450">
    <property type="entry name" value="dinb family like domain"/>
    <property type="match status" value="1"/>
</dbReference>
<dbReference type="InterPro" id="IPR034660">
    <property type="entry name" value="DinB/YfiT-like"/>
</dbReference>
<dbReference type="EMBL" id="LGUT01004145">
    <property type="protein sequence ID" value="KOG59482.1"/>
    <property type="molecule type" value="Genomic_DNA"/>
</dbReference>
<organism evidence="1 2">
    <name type="scientific">Streptomyces varsoviensis</name>
    <dbReference type="NCBI Taxonomy" id="67373"/>
    <lineage>
        <taxon>Bacteria</taxon>
        <taxon>Bacillati</taxon>
        <taxon>Actinomycetota</taxon>
        <taxon>Actinomycetes</taxon>
        <taxon>Kitasatosporales</taxon>
        <taxon>Streptomycetaceae</taxon>
        <taxon>Streptomyces</taxon>
    </lineage>
</organism>
<evidence type="ECO:0008006" key="3">
    <source>
        <dbReference type="Google" id="ProtNLM"/>
    </source>
</evidence>
<evidence type="ECO:0000313" key="1">
    <source>
        <dbReference type="EMBL" id="KOG59482.1"/>
    </source>
</evidence>